<evidence type="ECO:0000313" key="11">
    <source>
        <dbReference type="EMBL" id="PNI29828.1"/>
    </source>
</evidence>
<dbReference type="FunFam" id="2.10.25.10:FF:000185">
    <property type="entry name" value="basement membrane-specific heparan sulfate proteoglycan core protein-like"/>
    <property type="match status" value="1"/>
</dbReference>
<dbReference type="EMBL" id="NBAG03000395">
    <property type="protein sequence ID" value="PNI29828.1"/>
    <property type="molecule type" value="Genomic_DNA"/>
</dbReference>
<dbReference type="InterPro" id="IPR013098">
    <property type="entry name" value="Ig_I-set"/>
</dbReference>
<dbReference type="Proteomes" id="UP000236370">
    <property type="component" value="Unassembled WGS sequence"/>
</dbReference>
<evidence type="ECO:0000313" key="12">
    <source>
        <dbReference type="Proteomes" id="UP000236370"/>
    </source>
</evidence>
<evidence type="ECO:0000256" key="1">
    <source>
        <dbReference type="ARBA" id="ARBA00022536"/>
    </source>
</evidence>
<dbReference type="InterPro" id="IPR001791">
    <property type="entry name" value="Laminin_G"/>
</dbReference>
<dbReference type="SMART" id="SM00181">
    <property type="entry name" value="EGF"/>
    <property type="match status" value="2"/>
</dbReference>
<dbReference type="GO" id="GO:0071944">
    <property type="term" value="C:cell periphery"/>
    <property type="evidence" value="ECO:0007669"/>
    <property type="project" value="UniProtKB-ARBA"/>
</dbReference>
<sequence length="306" mass="33306">NMLMLPSVQPQDAGTYVCTATNRQGKVKAFAHLQVPERVVPYFTQTPYSFLPLPTIKDAYRKFEIKITFRPDSADGLLLYSGMLLYNGQKRVPGSPTNLANRQPDFISFGLVGGRPEFRFDAGSGMATIRHPTPLALGHFHTVTLLRSLTQGSLIVGDLAPVNGTSQGKFQGLDLNEELYLGGYPDYGAIPKAGLSSGFIGCVRELRIQGEEIVFHDLNLTAHGISHCPTCRDRPCQNGGQCHDSESSSYVCVCPAGFTGSRCEHSQALHCHPEACGPDATCVNRPDGRGYTCRCHLGRSGLRCEE</sequence>
<feature type="non-terminal residue" evidence="11">
    <location>
        <position position="1"/>
    </location>
</feature>
<proteinExistence type="predicted"/>
<dbReference type="PRINTS" id="PR00010">
    <property type="entry name" value="EGFBLOOD"/>
</dbReference>
<dbReference type="InterPro" id="IPR036179">
    <property type="entry name" value="Ig-like_dom_sf"/>
</dbReference>
<dbReference type="Pfam" id="PF00008">
    <property type="entry name" value="EGF"/>
    <property type="match status" value="1"/>
</dbReference>
<reference evidence="11 12" key="1">
    <citation type="submission" date="2017-12" db="EMBL/GenBank/DDBJ databases">
        <title>High-resolution comparative analysis of great ape genomes.</title>
        <authorList>
            <person name="Pollen A."/>
            <person name="Hastie A."/>
            <person name="Hormozdiari F."/>
            <person name="Dougherty M."/>
            <person name="Liu R."/>
            <person name="Chaisson M."/>
            <person name="Hoppe E."/>
            <person name="Hill C."/>
            <person name="Pang A."/>
            <person name="Hillier L."/>
            <person name="Baker C."/>
            <person name="Armstrong J."/>
            <person name="Shendure J."/>
            <person name="Paten B."/>
            <person name="Wilson R."/>
            <person name="Chao H."/>
            <person name="Schneider V."/>
            <person name="Ventura M."/>
            <person name="Kronenberg Z."/>
            <person name="Murali S."/>
            <person name="Gordon D."/>
            <person name="Cantsilieris S."/>
            <person name="Munson K."/>
            <person name="Nelson B."/>
            <person name="Raja A."/>
            <person name="Underwood J."/>
            <person name="Diekhans M."/>
            <person name="Fiddes I."/>
            <person name="Haussler D."/>
            <person name="Eichler E."/>
        </authorList>
    </citation>
    <scope>NUCLEOTIDE SEQUENCE [LARGE SCALE GENOMIC DNA]</scope>
    <source>
        <strain evidence="11">Yerkes chimp pedigree #C0471</strain>
    </source>
</reference>
<dbReference type="InterPro" id="IPR013783">
    <property type="entry name" value="Ig-like_fold"/>
</dbReference>
<keyword evidence="3" id="KW-0677">Repeat</keyword>
<dbReference type="AlphaFoldDB" id="A0A2J8K477"/>
<dbReference type="PROSITE" id="PS50835">
    <property type="entry name" value="IG_LIKE"/>
    <property type="match status" value="1"/>
</dbReference>
<dbReference type="PANTHER" id="PTHR12231:SF267">
    <property type="entry name" value="BASEMENT MEMBRANE-SPECIFIC HEPARAN SULFATE PROTEOGLYCAN CORE PROTEIN"/>
    <property type="match status" value="1"/>
</dbReference>
<organism evidence="11 12">
    <name type="scientific">Pan troglodytes</name>
    <name type="common">Chimpanzee</name>
    <dbReference type="NCBI Taxonomy" id="9598"/>
    <lineage>
        <taxon>Eukaryota</taxon>
        <taxon>Metazoa</taxon>
        <taxon>Chordata</taxon>
        <taxon>Craniata</taxon>
        <taxon>Vertebrata</taxon>
        <taxon>Euteleostomi</taxon>
        <taxon>Mammalia</taxon>
        <taxon>Eutheria</taxon>
        <taxon>Euarchontoglires</taxon>
        <taxon>Primates</taxon>
        <taxon>Haplorrhini</taxon>
        <taxon>Catarrhini</taxon>
        <taxon>Hominidae</taxon>
        <taxon>Pan</taxon>
    </lineage>
</organism>
<dbReference type="PROSITE" id="PS50025">
    <property type="entry name" value="LAM_G_DOMAIN"/>
    <property type="match status" value="1"/>
</dbReference>
<dbReference type="Gene3D" id="2.10.25.10">
    <property type="entry name" value="Laminin"/>
    <property type="match status" value="2"/>
</dbReference>
<dbReference type="Gene3D" id="2.60.40.10">
    <property type="entry name" value="Immunoglobulins"/>
    <property type="match status" value="1"/>
</dbReference>
<keyword evidence="6" id="KW-0393">Immunoglobulin domain</keyword>
<evidence type="ECO:0000256" key="4">
    <source>
        <dbReference type="ARBA" id="ARBA00023157"/>
    </source>
</evidence>
<feature type="domain" description="EGF-like" evidence="9">
    <location>
        <begin position="267"/>
        <end position="305"/>
    </location>
</feature>
<dbReference type="Pfam" id="PF00054">
    <property type="entry name" value="Laminin_G_1"/>
    <property type="match status" value="1"/>
</dbReference>
<feature type="domain" description="Ig-like" evidence="10">
    <location>
        <begin position="1"/>
        <end position="34"/>
    </location>
</feature>
<dbReference type="InterPro" id="IPR013320">
    <property type="entry name" value="ConA-like_dom_sf"/>
</dbReference>
<dbReference type="PROSITE" id="PS01186">
    <property type="entry name" value="EGF_2"/>
    <property type="match status" value="1"/>
</dbReference>
<dbReference type="InterPro" id="IPR051170">
    <property type="entry name" value="Neural/epithelial_adhesion"/>
</dbReference>
<dbReference type="CDD" id="cd00110">
    <property type="entry name" value="LamG"/>
    <property type="match status" value="1"/>
</dbReference>
<evidence type="ECO:0000259" key="8">
    <source>
        <dbReference type="PROSITE" id="PS50025"/>
    </source>
</evidence>
<feature type="disulfide bond" evidence="7">
    <location>
        <begin position="254"/>
        <end position="263"/>
    </location>
</feature>
<dbReference type="PANTHER" id="PTHR12231">
    <property type="entry name" value="CTX-RELATED TYPE I TRANSMEMBRANE PROTEIN"/>
    <property type="match status" value="1"/>
</dbReference>
<name>A0A2J8K477_PANTR</name>
<evidence type="ECO:0000256" key="5">
    <source>
        <dbReference type="ARBA" id="ARBA00023180"/>
    </source>
</evidence>
<dbReference type="Pfam" id="PF07679">
    <property type="entry name" value="I-set"/>
    <property type="match status" value="1"/>
</dbReference>
<keyword evidence="1 7" id="KW-0245">EGF-like domain</keyword>
<dbReference type="SUPFAM" id="SSF49899">
    <property type="entry name" value="Concanavalin A-like lectins/glucanases"/>
    <property type="match status" value="1"/>
</dbReference>
<comment type="caution">
    <text evidence="11">The sequence shown here is derived from an EMBL/GenBank/DDBJ whole genome shotgun (WGS) entry which is preliminary data.</text>
</comment>
<evidence type="ECO:0000256" key="6">
    <source>
        <dbReference type="ARBA" id="ARBA00023319"/>
    </source>
</evidence>
<evidence type="ECO:0000256" key="7">
    <source>
        <dbReference type="PROSITE-ProRule" id="PRU00076"/>
    </source>
</evidence>
<feature type="non-terminal residue" evidence="11">
    <location>
        <position position="306"/>
    </location>
</feature>
<dbReference type="FunFam" id="2.60.120.200:FF:000076">
    <property type="entry name" value="basement membrane-specific heparan sulfate proteoglycan core protein-like"/>
    <property type="match status" value="1"/>
</dbReference>
<feature type="disulfide bond" evidence="7">
    <location>
        <begin position="295"/>
        <end position="304"/>
    </location>
</feature>
<evidence type="ECO:0000259" key="10">
    <source>
        <dbReference type="PROSITE" id="PS50835"/>
    </source>
</evidence>
<dbReference type="SMART" id="SM00179">
    <property type="entry name" value="EGF_CA"/>
    <property type="match status" value="2"/>
</dbReference>
<evidence type="ECO:0000256" key="2">
    <source>
        <dbReference type="ARBA" id="ARBA00022729"/>
    </source>
</evidence>
<dbReference type="PROSITE" id="PS50026">
    <property type="entry name" value="EGF_3"/>
    <property type="match status" value="2"/>
</dbReference>
<keyword evidence="5" id="KW-0325">Glycoprotein</keyword>
<feature type="domain" description="Laminin G" evidence="8">
    <location>
        <begin position="40"/>
        <end position="231"/>
    </location>
</feature>
<dbReference type="GO" id="GO:0005509">
    <property type="term" value="F:calcium ion binding"/>
    <property type="evidence" value="ECO:0007669"/>
    <property type="project" value="InterPro"/>
</dbReference>
<dbReference type="SUPFAM" id="SSF57196">
    <property type="entry name" value="EGF/Laminin"/>
    <property type="match status" value="2"/>
</dbReference>
<dbReference type="InterPro" id="IPR001881">
    <property type="entry name" value="EGF-like_Ca-bd_dom"/>
</dbReference>
<feature type="domain" description="EGF-like" evidence="9">
    <location>
        <begin position="229"/>
        <end position="264"/>
    </location>
</feature>
<evidence type="ECO:0000259" key="9">
    <source>
        <dbReference type="PROSITE" id="PS50026"/>
    </source>
</evidence>
<protein>
    <submittedName>
        <fullName evidence="11">HSPG2 isoform 12</fullName>
    </submittedName>
</protein>
<dbReference type="InterPro" id="IPR000742">
    <property type="entry name" value="EGF"/>
</dbReference>
<dbReference type="PROSITE" id="PS00022">
    <property type="entry name" value="EGF_1"/>
    <property type="match status" value="2"/>
</dbReference>
<dbReference type="SMART" id="SM00282">
    <property type="entry name" value="LamG"/>
    <property type="match status" value="1"/>
</dbReference>
<dbReference type="CDD" id="cd00054">
    <property type="entry name" value="EGF_CA"/>
    <property type="match status" value="2"/>
</dbReference>
<dbReference type="Gene3D" id="2.60.120.200">
    <property type="match status" value="1"/>
</dbReference>
<comment type="caution">
    <text evidence="7">Lacks conserved residue(s) required for the propagation of feature annotation.</text>
</comment>
<dbReference type="SUPFAM" id="SSF48726">
    <property type="entry name" value="Immunoglobulin"/>
    <property type="match status" value="1"/>
</dbReference>
<feature type="disulfide bond" evidence="7">
    <location>
        <begin position="276"/>
        <end position="293"/>
    </location>
</feature>
<evidence type="ECO:0000256" key="3">
    <source>
        <dbReference type="ARBA" id="ARBA00022737"/>
    </source>
</evidence>
<keyword evidence="4 7" id="KW-1015">Disulfide bond</keyword>
<dbReference type="InterPro" id="IPR007110">
    <property type="entry name" value="Ig-like_dom"/>
</dbReference>
<gene>
    <name evidence="11" type="ORF">CK820_G0041670</name>
</gene>
<keyword evidence="2" id="KW-0732">Signal</keyword>
<accession>A0A2J8K477</accession>